<protein>
    <submittedName>
        <fullName evidence="6">Hydroxyacylglutathione hydrolase</fullName>
        <ecNumber evidence="6">3.1.2.6</ecNumber>
    </submittedName>
</protein>
<feature type="domain" description="Metallo-beta-lactamase" evidence="5">
    <location>
        <begin position="12"/>
        <end position="192"/>
    </location>
</feature>
<dbReference type="KEGG" id="jeo:JMA_21330"/>
<evidence type="ECO:0000259" key="5">
    <source>
        <dbReference type="SMART" id="SM00849"/>
    </source>
</evidence>
<evidence type="ECO:0000256" key="4">
    <source>
        <dbReference type="ARBA" id="ARBA00022833"/>
    </source>
</evidence>
<dbReference type="PANTHER" id="PTHR46233">
    <property type="entry name" value="HYDROXYACYLGLUTATHIONE HYDROLASE GLOC"/>
    <property type="match status" value="1"/>
</dbReference>
<dbReference type="EMBL" id="CP009416">
    <property type="protein sequence ID" value="AJD91450.1"/>
    <property type="molecule type" value="Genomic_DNA"/>
</dbReference>
<dbReference type="Pfam" id="PF00753">
    <property type="entry name" value="Lactamase_B"/>
    <property type="match status" value="1"/>
</dbReference>
<dbReference type="SMART" id="SM00849">
    <property type="entry name" value="Lactamase_B"/>
    <property type="match status" value="1"/>
</dbReference>
<keyword evidence="7" id="KW-1185">Reference proteome</keyword>
<dbReference type="BioCyc" id="JESP1508404:G14D9-11388-MONOMER"/>
<dbReference type="Proteomes" id="UP000031449">
    <property type="component" value="Chromosome"/>
</dbReference>
<dbReference type="CDD" id="cd06262">
    <property type="entry name" value="metallo-hydrolase-like_MBL-fold"/>
    <property type="match status" value="1"/>
</dbReference>
<dbReference type="InterPro" id="IPR036866">
    <property type="entry name" value="RibonucZ/Hydroxyglut_hydro"/>
</dbReference>
<dbReference type="InterPro" id="IPR001279">
    <property type="entry name" value="Metallo-B-lactamas"/>
</dbReference>
<sequence>MEWYQLPLGPMQTNAYILYNNEKECLIVDPGEEAGKIKSFISQKELNPSAILLTHAHFDHIGAVEEIRNVYGIEVYMHIQEKSWLTEPEKNGSALFQGITPIEASPAEHLWEREGHIEIGGFRFQLLHTPGHSPGSVSFYFKESGIVIAGDALFNGSIGRTDLPGGNMDELIRSIKSKLLTLSVQTYVLPGHGPVTTIADEMAYNPFLQT</sequence>
<dbReference type="InterPro" id="IPR051453">
    <property type="entry name" value="MBL_Glyoxalase_II"/>
</dbReference>
<dbReference type="Gene3D" id="3.60.15.10">
    <property type="entry name" value="Ribonuclease Z/Hydroxyacylglutathione hydrolase-like"/>
    <property type="match status" value="1"/>
</dbReference>
<gene>
    <name evidence="6" type="ORF">JMA_21330</name>
</gene>
<dbReference type="PANTHER" id="PTHR46233:SF3">
    <property type="entry name" value="HYDROXYACYLGLUTATHIONE HYDROLASE GLOC"/>
    <property type="match status" value="1"/>
</dbReference>
<name>A0A0B5AMG8_9BACL</name>
<keyword evidence="4" id="KW-0862">Zinc</keyword>
<evidence type="ECO:0000313" key="6">
    <source>
        <dbReference type="EMBL" id="AJD91450.1"/>
    </source>
</evidence>
<comment type="cofactor">
    <cofactor evidence="1">
        <name>Zn(2+)</name>
        <dbReference type="ChEBI" id="CHEBI:29105"/>
    </cofactor>
</comment>
<reference evidence="6 7" key="1">
    <citation type="submission" date="2014-08" db="EMBL/GenBank/DDBJ databases">
        <title>Complete genome of a marine bacteria Jeotgalibacillus malaysiensis.</title>
        <authorList>
            <person name="Yaakop A.S."/>
            <person name="Chan K.-G."/>
            <person name="Goh K.M."/>
        </authorList>
    </citation>
    <scope>NUCLEOTIDE SEQUENCE [LARGE SCALE GENOMIC DNA]</scope>
    <source>
        <strain evidence="6 7">D5</strain>
    </source>
</reference>
<evidence type="ECO:0000256" key="1">
    <source>
        <dbReference type="ARBA" id="ARBA00001947"/>
    </source>
</evidence>
<accession>A0A0B5AMG8</accession>
<dbReference type="EC" id="3.1.2.6" evidence="6"/>
<dbReference type="SUPFAM" id="SSF56281">
    <property type="entry name" value="Metallo-hydrolase/oxidoreductase"/>
    <property type="match status" value="1"/>
</dbReference>
<evidence type="ECO:0000256" key="2">
    <source>
        <dbReference type="ARBA" id="ARBA00022723"/>
    </source>
</evidence>
<organism evidence="6 7">
    <name type="scientific">Jeotgalibacillus malaysiensis</name>
    <dbReference type="NCBI Taxonomy" id="1508404"/>
    <lineage>
        <taxon>Bacteria</taxon>
        <taxon>Bacillati</taxon>
        <taxon>Bacillota</taxon>
        <taxon>Bacilli</taxon>
        <taxon>Bacillales</taxon>
        <taxon>Caryophanaceae</taxon>
        <taxon>Jeotgalibacillus</taxon>
    </lineage>
</organism>
<dbReference type="HOGENOM" id="CLU_030571_5_2_9"/>
<dbReference type="GO" id="GO:0004416">
    <property type="term" value="F:hydroxyacylglutathione hydrolase activity"/>
    <property type="evidence" value="ECO:0007669"/>
    <property type="project" value="UniProtKB-EC"/>
</dbReference>
<keyword evidence="3 6" id="KW-0378">Hydrolase</keyword>
<dbReference type="GO" id="GO:0046872">
    <property type="term" value="F:metal ion binding"/>
    <property type="evidence" value="ECO:0007669"/>
    <property type="project" value="UniProtKB-KW"/>
</dbReference>
<dbReference type="AlphaFoldDB" id="A0A0B5AMG8"/>
<keyword evidence="2" id="KW-0479">Metal-binding</keyword>
<evidence type="ECO:0000313" key="7">
    <source>
        <dbReference type="Proteomes" id="UP000031449"/>
    </source>
</evidence>
<evidence type="ECO:0000256" key="3">
    <source>
        <dbReference type="ARBA" id="ARBA00022801"/>
    </source>
</evidence>
<proteinExistence type="predicted"/>
<dbReference type="OrthoDB" id="9802248at2"/>
<dbReference type="STRING" id="1508404.JMA_21330"/>